<dbReference type="InterPro" id="IPR003594">
    <property type="entry name" value="HATPase_dom"/>
</dbReference>
<dbReference type="NCBIfam" id="NF041045">
    <property type="entry name" value="RsbA_anti_sig"/>
    <property type="match status" value="1"/>
</dbReference>
<dbReference type="InterPro" id="IPR025847">
    <property type="entry name" value="MEDS_domain"/>
</dbReference>
<proteinExistence type="predicted"/>
<dbReference type="Proteomes" id="UP000832041">
    <property type="component" value="Chromosome"/>
</dbReference>
<dbReference type="CDD" id="cd16936">
    <property type="entry name" value="HATPase_RsbW-like"/>
    <property type="match status" value="1"/>
</dbReference>
<keyword evidence="5" id="KW-1185">Reference proteome</keyword>
<evidence type="ECO:0000259" key="2">
    <source>
        <dbReference type="Pfam" id="PF13581"/>
    </source>
</evidence>
<dbReference type="Gene3D" id="3.30.565.10">
    <property type="entry name" value="Histidine kinase-like ATPase, C-terminal domain"/>
    <property type="match status" value="1"/>
</dbReference>
<reference evidence="4 5" key="1">
    <citation type="submission" date="2020-04" db="EMBL/GenBank/DDBJ databases">
        <title>Thermobifida alba genome sequencing and assembly.</title>
        <authorList>
            <person name="Luzics S."/>
            <person name="Horvath B."/>
            <person name="Nagy I."/>
            <person name="Toth A."/>
            <person name="Nagy I."/>
            <person name="Kukolya J."/>
        </authorList>
    </citation>
    <scope>NUCLEOTIDE SEQUENCE [LARGE SCALE GENOMIC DNA]</scope>
    <source>
        <strain evidence="4 5">DSM 43795</strain>
    </source>
</reference>
<dbReference type="EMBL" id="CP051627">
    <property type="protein sequence ID" value="UPT22802.1"/>
    <property type="molecule type" value="Genomic_DNA"/>
</dbReference>
<evidence type="ECO:0000313" key="5">
    <source>
        <dbReference type="Proteomes" id="UP000832041"/>
    </source>
</evidence>
<dbReference type="InterPro" id="IPR036890">
    <property type="entry name" value="HATPase_C_sf"/>
</dbReference>
<feature type="domain" description="Histidine kinase/HSP90-like ATPase" evidence="2">
    <location>
        <begin position="204"/>
        <end position="313"/>
    </location>
</feature>
<dbReference type="Pfam" id="PF13581">
    <property type="entry name" value="HATPase_c_2"/>
    <property type="match status" value="1"/>
</dbReference>
<keyword evidence="4" id="KW-0808">Transferase</keyword>
<dbReference type="SUPFAM" id="SSF55874">
    <property type="entry name" value="ATPase domain of HSP90 chaperone/DNA topoisomerase II/histidine kinase"/>
    <property type="match status" value="1"/>
</dbReference>
<evidence type="ECO:0000259" key="3">
    <source>
        <dbReference type="Pfam" id="PF14417"/>
    </source>
</evidence>
<evidence type="ECO:0000313" key="4">
    <source>
        <dbReference type="EMBL" id="UPT22802.1"/>
    </source>
</evidence>
<dbReference type="InterPro" id="IPR050267">
    <property type="entry name" value="Anti-sigma-factor_SerPK"/>
</dbReference>
<dbReference type="GO" id="GO:0016301">
    <property type="term" value="F:kinase activity"/>
    <property type="evidence" value="ECO:0007669"/>
    <property type="project" value="UniProtKB-KW"/>
</dbReference>
<keyword evidence="1" id="KW-0723">Serine/threonine-protein kinase</keyword>
<keyword evidence="4" id="KW-0418">Kinase</keyword>
<sequence length="317" mass="34691">MTARSEAERPRPEEFVHTGLVFRTLRELTARVLPLVEDSVREGDRVLLALAGAARDAVRTGLPPPLRHGVEFLDRSSFYRSPGRTLALLHRTANASPRRRTTVVGQPLLPAEDPLALREWRLLDSVLNLALARHRVRLLCVHDARSTPASALEGVWRTHPAVVTGRGPRPSPHYRTPDEVGAELAAHPLPPPGESAHRIRISADLGAVRAEVAWLAALLEVPDALAEDVVAAVNELVANVLEHGAGRGTVALWRQNGRIVCDVYDEAGRLTDPLSGYRTSGALGTRGYGLWITRQMCDFMEVRGGPEGSVVRVHFRL</sequence>
<evidence type="ECO:0000256" key="1">
    <source>
        <dbReference type="ARBA" id="ARBA00022527"/>
    </source>
</evidence>
<gene>
    <name evidence="4" type="ORF">FOF52_19150</name>
</gene>
<dbReference type="InterPro" id="IPR047718">
    <property type="entry name" value="RsbA-like_anti_sig"/>
</dbReference>
<dbReference type="PANTHER" id="PTHR35526">
    <property type="entry name" value="ANTI-SIGMA-F FACTOR RSBW-RELATED"/>
    <property type="match status" value="1"/>
</dbReference>
<accession>A0ABY4L9L4</accession>
<protein>
    <submittedName>
        <fullName evidence="4">Sensor histidine kinase</fullName>
    </submittedName>
</protein>
<organism evidence="4 5">
    <name type="scientific">Thermobifida alba</name>
    <name type="common">Thermomonospora alba</name>
    <dbReference type="NCBI Taxonomy" id="53522"/>
    <lineage>
        <taxon>Bacteria</taxon>
        <taxon>Bacillati</taxon>
        <taxon>Actinomycetota</taxon>
        <taxon>Actinomycetes</taxon>
        <taxon>Streptosporangiales</taxon>
        <taxon>Nocardiopsidaceae</taxon>
        <taxon>Thermobifida</taxon>
    </lineage>
</organism>
<feature type="domain" description="MEDS" evidence="3">
    <location>
        <begin position="17"/>
        <end position="160"/>
    </location>
</feature>
<dbReference type="Pfam" id="PF14417">
    <property type="entry name" value="MEDS"/>
    <property type="match status" value="1"/>
</dbReference>
<dbReference type="RefSeq" id="WP_248591314.1">
    <property type="nucleotide sequence ID" value="NZ_BAABEB010000011.1"/>
</dbReference>
<name>A0ABY4L9L4_THEAE</name>
<dbReference type="PANTHER" id="PTHR35526:SF3">
    <property type="entry name" value="ANTI-SIGMA-F FACTOR RSBW"/>
    <property type="match status" value="1"/>
</dbReference>